<accession>A0A261GDN7</accession>
<dbReference type="GO" id="GO:0005886">
    <property type="term" value="C:plasma membrane"/>
    <property type="evidence" value="ECO:0007669"/>
    <property type="project" value="UniProtKB-SubCell"/>
</dbReference>
<dbReference type="PANTHER" id="PTHR42718">
    <property type="entry name" value="MAJOR FACILITATOR SUPERFAMILY MULTIDRUG TRANSPORTER MFSC"/>
    <property type="match status" value="1"/>
</dbReference>
<feature type="transmembrane region" description="Helical" evidence="6">
    <location>
        <begin position="236"/>
        <end position="253"/>
    </location>
</feature>
<feature type="transmembrane region" description="Helical" evidence="6">
    <location>
        <begin position="307"/>
        <end position="329"/>
    </location>
</feature>
<dbReference type="GO" id="GO:0022857">
    <property type="term" value="F:transmembrane transporter activity"/>
    <property type="evidence" value="ECO:0007669"/>
    <property type="project" value="InterPro"/>
</dbReference>
<feature type="transmembrane region" description="Helical" evidence="6">
    <location>
        <begin position="336"/>
        <end position="356"/>
    </location>
</feature>
<evidence type="ECO:0000256" key="5">
    <source>
        <dbReference type="ARBA" id="ARBA00023136"/>
    </source>
</evidence>
<keyword evidence="5 6" id="KW-0472">Membrane</keyword>
<feature type="domain" description="Major facilitator superfamily (MFS) profile" evidence="7">
    <location>
        <begin position="21"/>
        <end position="466"/>
    </location>
</feature>
<feature type="transmembrane region" description="Helical" evidence="6">
    <location>
        <begin position="152"/>
        <end position="173"/>
    </location>
</feature>
<evidence type="ECO:0000256" key="1">
    <source>
        <dbReference type="ARBA" id="ARBA00004651"/>
    </source>
</evidence>
<dbReference type="OrthoDB" id="3247348at2"/>
<keyword evidence="4 6" id="KW-1133">Transmembrane helix</keyword>
<keyword evidence="3 6" id="KW-0812">Transmembrane</keyword>
<dbReference type="SUPFAM" id="SSF103473">
    <property type="entry name" value="MFS general substrate transporter"/>
    <property type="match status" value="1"/>
</dbReference>
<feature type="transmembrane region" description="Helical" evidence="6">
    <location>
        <begin position="274"/>
        <end position="295"/>
    </location>
</feature>
<proteinExistence type="predicted"/>
<evidence type="ECO:0000313" key="9">
    <source>
        <dbReference type="EMBL" id="QOL32097.1"/>
    </source>
</evidence>
<gene>
    <name evidence="9" type="ORF">BE0216_06190</name>
    <name evidence="8" type="ORF">BEUL_0144</name>
</gene>
<sequence>MSDNNAVAQAVPADVDDATNKMAIRALIPLLITFILGTLCLQGFNLVFQQVGADVGAPAQASLITAFPSIVLGIVCFIYGSLGDFVSLKKLVVVGLVTLLVGSIFGFVANYLFEPNLWTVIIARVLQTAGEQVAGSAYLVVATKYLKNSLKVIFFGLFTAGYQLSASIGVFAAGLLSSIAWQFLFLIPAVTIVFLPLLLKNLPDQNGNGEKVDGLGFAIFGVATMFLTLFFSYMNWWLLLVAAVLFIGFGVYITKAKNPFITPAFFKNTRWLMAISLIAVFYFVNYCISPIFNAIGRDLYGMETSTVSTYLVWAFICAAVFGTTSGLIVGKIGTQAAVITAACLMMCGFLGAAIFINAGFLALTLCACLFYAGVGLLYSPVVSTVLGTLPTEESGRGVGMNDLVMNVTASIGISIIGGLIGATSLQSGSIVGATGAAAGYSNLLLICGAVILLGLIVYLVFRKKIYAAK</sequence>
<dbReference type="InterPro" id="IPR011701">
    <property type="entry name" value="MFS"/>
</dbReference>
<evidence type="ECO:0000313" key="10">
    <source>
        <dbReference type="Proteomes" id="UP000216057"/>
    </source>
</evidence>
<keyword evidence="11" id="KW-1185">Reference proteome</keyword>
<dbReference type="Pfam" id="PF07690">
    <property type="entry name" value="MFS_1"/>
    <property type="match status" value="1"/>
</dbReference>
<evidence type="ECO:0000256" key="6">
    <source>
        <dbReference type="SAM" id="Phobius"/>
    </source>
</evidence>
<evidence type="ECO:0000256" key="4">
    <source>
        <dbReference type="ARBA" id="ARBA00022989"/>
    </source>
</evidence>
<protein>
    <submittedName>
        <fullName evidence="9">MFS transporter</fullName>
    </submittedName>
    <submittedName>
        <fullName evidence="8">Transporter, major facilitator family protein</fullName>
    </submittedName>
</protein>
<dbReference type="PRINTS" id="PR01036">
    <property type="entry name" value="TCRTETB"/>
</dbReference>
<feature type="transmembrane region" description="Helical" evidence="6">
    <location>
        <begin position="179"/>
        <end position="199"/>
    </location>
</feature>
<dbReference type="PANTHER" id="PTHR42718:SF9">
    <property type="entry name" value="MAJOR FACILITATOR SUPERFAMILY MULTIDRUG TRANSPORTER MFSC"/>
    <property type="match status" value="1"/>
</dbReference>
<dbReference type="PROSITE" id="PS50850">
    <property type="entry name" value="MFS"/>
    <property type="match status" value="1"/>
</dbReference>
<dbReference type="EMBL" id="CP062938">
    <property type="protein sequence ID" value="QOL32097.1"/>
    <property type="molecule type" value="Genomic_DNA"/>
</dbReference>
<evidence type="ECO:0000259" key="7">
    <source>
        <dbReference type="PROSITE" id="PS50850"/>
    </source>
</evidence>
<feature type="transmembrane region" description="Helical" evidence="6">
    <location>
        <begin position="91"/>
        <end position="112"/>
    </location>
</feature>
<dbReference type="EMBL" id="MWWZ01000002">
    <property type="protein sequence ID" value="OZG69552.1"/>
    <property type="molecule type" value="Genomic_DNA"/>
</dbReference>
<evidence type="ECO:0000313" key="8">
    <source>
        <dbReference type="EMBL" id="OZG69552.1"/>
    </source>
</evidence>
<feature type="transmembrane region" description="Helical" evidence="6">
    <location>
        <begin position="27"/>
        <end position="48"/>
    </location>
</feature>
<keyword evidence="2" id="KW-0813">Transport</keyword>
<feature type="transmembrane region" description="Helical" evidence="6">
    <location>
        <begin position="60"/>
        <end position="79"/>
    </location>
</feature>
<feature type="transmembrane region" description="Helical" evidence="6">
    <location>
        <begin position="211"/>
        <end position="230"/>
    </location>
</feature>
<feature type="transmembrane region" description="Helical" evidence="6">
    <location>
        <begin position="362"/>
        <end position="382"/>
    </location>
</feature>
<dbReference type="KEGG" id="beu:BE0216_06190"/>
<feature type="transmembrane region" description="Helical" evidence="6">
    <location>
        <begin position="118"/>
        <end position="140"/>
    </location>
</feature>
<reference evidence="8 10" key="1">
    <citation type="journal article" date="2017" name="BMC Genomics">
        <title>Comparative genomic and phylogenomic analyses of the Bifidobacteriaceae family.</title>
        <authorList>
            <person name="Lugli G.A."/>
            <person name="Milani C."/>
            <person name="Turroni F."/>
            <person name="Duranti S."/>
            <person name="Mancabelli L."/>
            <person name="Mangifesta M."/>
            <person name="Ferrario C."/>
            <person name="Modesto M."/>
            <person name="Mattarelli P."/>
            <person name="Jiri K."/>
            <person name="van Sinderen D."/>
            <person name="Ventura M."/>
        </authorList>
    </citation>
    <scope>NUCLEOTIDE SEQUENCE [LARGE SCALE GENOMIC DNA]</scope>
    <source>
        <strain evidence="8 10">DSM 100216</strain>
    </source>
</reference>
<evidence type="ECO:0000256" key="3">
    <source>
        <dbReference type="ARBA" id="ARBA00022692"/>
    </source>
</evidence>
<reference evidence="9 11" key="2">
    <citation type="submission" date="2020-10" db="EMBL/GenBank/DDBJ databases">
        <title>Genome sequencing of Bifidobacterium eulemuris_DSMZ_100216.</title>
        <authorList>
            <person name="Kim J."/>
        </authorList>
    </citation>
    <scope>NUCLEOTIDE SEQUENCE [LARGE SCALE GENOMIC DNA]</scope>
    <source>
        <strain evidence="9 11">DSM 100216</strain>
    </source>
</reference>
<organism evidence="8 10">
    <name type="scientific">Bifidobacterium eulemuris</name>
    <dbReference type="NCBI Taxonomy" id="1765219"/>
    <lineage>
        <taxon>Bacteria</taxon>
        <taxon>Bacillati</taxon>
        <taxon>Actinomycetota</taxon>
        <taxon>Actinomycetes</taxon>
        <taxon>Bifidobacteriales</taxon>
        <taxon>Bifidobacteriaceae</taxon>
        <taxon>Bifidobacterium</taxon>
    </lineage>
</organism>
<feature type="transmembrane region" description="Helical" evidence="6">
    <location>
        <begin position="443"/>
        <end position="461"/>
    </location>
</feature>
<dbReference type="AlphaFoldDB" id="A0A261GDN7"/>
<evidence type="ECO:0000313" key="11">
    <source>
        <dbReference type="Proteomes" id="UP000593943"/>
    </source>
</evidence>
<evidence type="ECO:0000256" key="2">
    <source>
        <dbReference type="ARBA" id="ARBA00022448"/>
    </source>
</evidence>
<dbReference type="RefSeq" id="WP_094635869.1">
    <property type="nucleotide sequence ID" value="NZ_CP062938.1"/>
</dbReference>
<dbReference type="InterPro" id="IPR020846">
    <property type="entry name" value="MFS_dom"/>
</dbReference>
<name>A0A261GDN7_9BIFI</name>
<feature type="transmembrane region" description="Helical" evidence="6">
    <location>
        <begin position="403"/>
        <end position="423"/>
    </location>
</feature>
<dbReference type="Proteomes" id="UP000593943">
    <property type="component" value="Chromosome"/>
</dbReference>
<dbReference type="InterPro" id="IPR036259">
    <property type="entry name" value="MFS_trans_sf"/>
</dbReference>
<comment type="subcellular location">
    <subcellularLocation>
        <location evidence="1">Cell membrane</location>
        <topology evidence="1">Multi-pass membrane protein</topology>
    </subcellularLocation>
</comment>
<dbReference type="Proteomes" id="UP000216057">
    <property type="component" value="Unassembled WGS sequence"/>
</dbReference>
<dbReference type="Gene3D" id="1.20.1250.20">
    <property type="entry name" value="MFS general substrate transporter like domains"/>
    <property type="match status" value="2"/>
</dbReference>